<sequence length="420" mass="47675">MSKIDRYELYNLGTDDGNNIKGVWTLERKLSSIQAKFKSLGGTLKDKVLVRKLLNSVQKKFLPIVASIGQYQEIDTMQFEEAVGRITAFEERLKSQDEPEENYQNKLRLANSSNQGGGKIHGRNFTKNKSSNGEGKLSSIQAKFKCLGGTLKDKVLVRKLLNSVPKKFLPIVASIEQYQEIDTMQFEEVVGRITAFEERLKSQDEPEENYQNKLLLANSSNQGGGKGHGRNFTKNKSSNGEEARRRKPISVGNQFTEPKTTQKLIIGESRIREKEETVDSIQAKFKSLGGTLKDKVLMRKLLNSVPKKFLPIMASIEQYQEIDTMQFEEAVRRITAFEERLKSQDEPEENYQKKFLLANSSNQGGGKGHGRNFTKNKSSNGEEARRRKPISVGNQFTEPKTTQKLIRGESRIREKEETVE</sequence>
<protein>
    <submittedName>
        <fullName evidence="2">Zinc finger, CCHC-type</fullName>
    </submittedName>
</protein>
<accession>A0A2U1LGY1</accession>
<comment type="caution">
    <text evidence="2">The sequence shown here is derived from an EMBL/GenBank/DDBJ whole genome shotgun (WGS) entry which is preliminary data.</text>
</comment>
<dbReference type="EMBL" id="PKPP01009435">
    <property type="protein sequence ID" value="PWA48264.1"/>
    <property type="molecule type" value="Genomic_DNA"/>
</dbReference>
<feature type="compositionally biased region" description="Basic and acidic residues" evidence="1">
    <location>
        <begin position="406"/>
        <end position="420"/>
    </location>
</feature>
<organism evidence="2 3">
    <name type="scientific">Artemisia annua</name>
    <name type="common">Sweet wormwood</name>
    <dbReference type="NCBI Taxonomy" id="35608"/>
    <lineage>
        <taxon>Eukaryota</taxon>
        <taxon>Viridiplantae</taxon>
        <taxon>Streptophyta</taxon>
        <taxon>Embryophyta</taxon>
        <taxon>Tracheophyta</taxon>
        <taxon>Spermatophyta</taxon>
        <taxon>Magnoliopsida</taxon>
        <taxon>eudicotyledons</taxon>
        <taxon>Gunneridae</taxon>
        <taxon>Pentapetalae</taxon>
        <taxon>asterids</taxon>
        <taxon>campanulids</taxon>
        <taxon>Asterales</taxon>
        <taxon>Asteraceae</taxon>
        <taxon>Asteroideae</taxon>
        <taxon>Anthemideae</taxon>
        <taxon>Artemisiinae</taxon>
        <taxon>Artemisia</taxon>
    </lineage>
</organism>
<evidence type="ECO:0000313" key="2">
    <source>
        <dbReference type="EMBL" id="PWA48264.1"/>
    </source>
</evidence>
<dbReference type="AlphaFoldDB" id="A0A2U1LGY1"/>
<dbReference type="PANTHER" id="PTHR35317">
    <property type="entry name" value="OS04G0629600 PROTEIN"/>
    <property type="match status" value="1"/>
</dbReference>
<feature type="region of interest" description="Disordered" evidence="1">
    <location>
        <begin position="110"/>
        <end position="135"/>
    </location>
</feature>
<name>A0A2U1LGY1_ARTAN</name>
<evidence type="ECO:0000256" key="1">
    <source>
        <dbReference type="SAM" id="MobiDB-lite"/>
    </source>
</evidence>
<proteinExistence type="predicted"/>
<dbReference type="OrthoDB" id="694580at2759"/>
<dbReference type="Proteomes" id="UP000245207">
    <property type="component" value="Unassembled WGS sequence"/>
</dbReference>
<feature type="region of interest" description="Disordered" evidence="1">
    <location>
        <begin position="217"/>
        <end position="254"/>
    </location>
</feature>
<feature type="region of interest" description="Disordered" evidence="1">
    <location>
        <begin position="359"/>
        <end position="420"/>
    </location>
</feature>
<reference evidence="2 3" key="1">
    <citation type="journal article" date="2018" name="Mol. Plant">
        <title>The genome of Artemisia annua provides insight into the evolution of Asteraceae family and artemisinin biosynthesis.</title>
        <authorList>
            <person name="Shen Q."/>
            <person name="Zhang L."/>
            <person name="Liao Z."/>
            <person name="Wang S."/>
            <person name="Yan T."/>
            <person name="Shi P."/>
            <person name="Liu M."/>
            <person name="Fu X."/>
            <person name="Pan Q."/>
            <person name="Wang Y."/>
            <person name="Lv Z."/>
            <person name="Lu X."/>
            <person name="Zhang F."/>
            <person name="Jiang W."/>
            <person name="Ma Y."/>
            <person name="Chen M."/>
            <person name="Hao X."/>
            <person name="Li L."/>
            <person name="Tang Y."/>
            <person name="Lv G."/>
            <person name="Zhou Y."/>
            <person name="Sun X."/>
            <person name="Brodelius P.E."/>
            <person name="Rose J.K.C."/>
            <person name="Tang K."/>
        </authorList>
    </citation>
    <scope>NUCLEOTIDE SEQUENCE [LARGE SCALE GENOMIC DNA]</scope>
    <source>
        <strain evidence="3">cv. Huhao1</strain>
        <tissue evidence="2">Leaf</tissue>
    </source>
</reference>
<gene>
    <name evidence="2" type="ORF">CTI12_AA489010</name>
</gene>
<feature type="compositionally biased region" description="Polar residues" evidence="1">
    <location>
        <begin position="392"/>
        <end position="404"/>
    </location>
</feature>
<keyword evidence="3" id="KW-1185">Reference proteome</keyword>
<dbReference type="PANTHER" id="PTHR35317:SF41">
    <property type="entry name" value="RNA-DIRECTED DNA POLYMERASE"/>
    <property type="match status" value="1"/>
</dbReference>
<evidence type="ECO:0000313" key="3">
    <source>
        <dbReference type="Proteomes" id="UP000245207"/>
    </source>
</evidence>